<evidence type="ECO:0000313" key="2">
    <source>
        <dbReference type="Proteomes" id="UP000023152"/>
    </source>
</evidence>
<dbReference type="EMBL" id="ASPP01024001">
    <property type="protein sequence ID" value="ETO09564.1"/>
    <property type="molecule type" value="Genomic_DNA"/>
</dbReference>
<name>X6M6M5_RETFI</name>
<accession>X6M6M5</accession>
<dbReference type="AlphaFoldDB" id="X6M6M5"/>
<organism evidence="1 2">
    <name type="scientific">Reticulomyxa filosa</name>
    <dbReference type="NCBI Taxonomy" id="46433"/>
    <lineage>
        <taxon>Eukaryota</taxon>
        <taxon>Sar</taxon>
        <taxon>Rhizaria</taxon>
        <taxon>Retaria</taxon>
        <taxon>Foraminifera</taxon>
        <taxon>Monothalamids</taxon>
        <taxon>Reticulomyxidae</taxon>
        <taxon>Reticulomyxa</taxon>
    </lineage>
</organism>
<dbReference type="InterPro" id="IPR011043">
    <property type="entry name" value="Gal_Oxase/kelch_b-propeller"/>
</dbReference>
<dbReference type="SUPFAM" id="SSF50965">
    <property type="entry name" value="Galactose oxidase, central domain"/>
    <property type="match status" value="1"/>
</dbReference>
<comment type="caution">
    <text evidence="1">The sequence shown here is derived from an EMBL/GenBank/DDBJ whole genome shotgun (WGS) entry which is preliminary data.</text>
</comment>
<dbReference type="Proteomes" id="UP000023152">
    <property type="component" value="Unassembled WGS sequence"/>
</dbReference>
<protein>
    <submittedName>
        <fullName evidence="1">Uncharacterized protein</fullName>
    </submittedName>
</protein>
<proteinExistence type="predicted"/>
<reference evidence="1 2" key="1">
    <citation type="journal article" date="2013" name="Curr. Biol.">
        <title>The Genome of the Foraminiferan Reticulomyxa filosa.</title>
        <authorList>
            <person name="Glockner G."/>
            <person name="Hulsmann N."/>
            <person name="Schleicher M."/>
            <person name="Noegel A.A."/>
            <person name="Eichinger L."/>
            <person name="Gallinger C."/>
            <person name="Pawlowski J."/>
            <person name="Sierra R."/>
            <person name="Euteneuer U."/>
            <person name="Pillet L."/>
            <person name="Moustafa A."/>
            <person name="Platzer M."/>
            <person name="Groth M."/>
            <person name="Szafranski K."/>
            <person name="Schliwa M."/>
        </authorList>
    </citation>
    <scope>NUCLEOTIDE SEQUENCE [LARGE SCALE GENOMIC DNA]</scope>
</reference>
<gene>
    <name evidence="1" type="ORF">RFI_27810</name>
</gene>
<evidence type="ECO:0000313" key="1">
    <source>
        <dbReference type="EMBL" id="ETO09564.1"/>
    </source>
</evidence>
<sequence length="226" mass="25570">MDLIDNKSGETANMDMLTLFETLTPLPIALSLAQCVVHKHEILICGGNKRNCFSYHTHKNQYKPICLYPDDVELFGHCVVEIPNNKNNNDTNTITLLSFGGQKKHTLIMKYRSVWSNDENGSVIKKTEKHYNEWVSFTDNENKPISIGKAKYNYCGVRAVIDGSNNHLLFIIYPSNGIDVFDLNALQYVKYDTLPPDCGTILFPCFISIKGDESATNNNTKKKNIK</sequence>
<keyword evidence="2" id="KW-1185">Reference proteome</keyword>